<keyword evidence="3" id="KW-1185">Reference proteome</keyword>
<dbReference type="STRING" id="937777.Deipe_2047"/>
<accession>L0A0W9</accession>
<evidence type="ECO:0000256" key="1">
    <source>
        <dbReference type="SAM" id="MobiDB-lite"/>
    </source>
</evidence>
<dbReference type="HOGENOM" id="CLU_2355099_0_0_0"/>
<organism evidence="2 3">
    <name type="scientific">Deinococcus peraridilitoris (strain DSM 19664 / LMG 22246 / CIP 109416 / KR-200)</name>
    <dbReference type="NCBI Taxonomy" id="937777"/>
    <lineage>
        <taxon>Bacteria</taxon>
        <taxon>Thermotogati</taxon>
        <taxon>Deinococcota</taxon>
        <taxon>Deinococci</taxon>
        <taxon>Deinococcales</taxon>
        <taxon>Deinococcaceae</taxon>
        <taxon>Deinococcus</taxon>
    </lineage>
</organism>
<protein>
    <submittedName>
        <fullName evidence="2">Uncharacterized protein</fullName>
    </submittedName>
</protein>
<sequence>MQHTPTIHARSTVPGVKTGWAYRAHFIDQWGNHGTYDTSYGSHPSLAAACAAIDEKLDTPSTKQLRVLALQETRGNRSGHRASTLRTQEVTKGRTA</sequence>
<dbReference type="AlphaFoldDB" id="L0A0W9"/>
<proteinExistence type="predicted"/>
<reference evidence="3" key="1">
    <citation type="submission" date="2012-03" db="EMBL/GenBank/DDBJ databases">
        <title>Complete sequence of chromosome of Deinococcus peraridilitoris DSM 19664.</title>
        <authorList>
            <person name="Lucas S."/>
            <person name="Copeland A."/>
            <person name="Lapidus A."/>
            <person name="Glavina del Rio T."/>
            <person name="Dalin E."/>
            <person name="Tice H."/>
            <person name="Bruce D."/>
            <person name="Goodwin L."/>
            <person name="Pitluck S."/>
            <person name="Peters L."/>
            <person name="Mikhailova N."/>
            <person name="Lu M."/>
            <person name="Kyrpides N."/>
            <person name="Mavromatis K."/>
            <person name="Ivanova N."/>
            <person name="Brettin T."/>
            <person name="Detter J.C."/>
            <person name="Han C."/>
            <person name="Larimer F."/>
            <person name="Land M."/>
            <person name="Hauser L."/>
            <person name="Markowitz V."/>
            <person name="Cheng J.-F."/>
            <person name="Hugenholtz P."/>
            <person name="Woyke T."/>
            <person name="Wu D."/>
            <person name="Pukall R."/>
            <person name="Steenblock K."/>
            <person name="Brambilla E."/>
            <person name="Klenk H.-P."/>
            <person name="Eisen J.A."/>
        </authorList>
    </citation>
    <scope>NUCLEOTIDE SEQUENCE [LARGE SCALE GENOMIC DNA]</scope>
    <source>
        <strain evidence="3">DSM 19664 / LMG 22246 / CIP 109416 / KR-200</strain>
    </source>
</reference>
<dbReference type="Proteomes" id="UP000010467">
    <property type="component" value="Chromosome"/>
</dbReference>
<dbReference type="KEGG" id="dpd:Deipe_2047"/>
<dbReference type="EMBL" id="CP003382">
    <property type="protein sequence ID" value="AFZ67543.1"/>
    <property type="molecule type" value="Genomic_DNA"/>
</dbReference>
<dbReference type="PATRIC" id="fig|937777.3.peg.2057"/>
<dbReference type="RefSeq" id="WP_015235848.1">
    <property type="nucleotide sequence ID" value="NC_019793.1"/>
</dbReference>
<evidence type="ECO:0000313" key="2">
    <source>
        <dbReference type="EMBL" id="AFZ67543.1"/>
    </source>
</evidence>
<evidence type="ECO:0000313" key="3">
    <source>
        <dbReference type="Proteomes" id="UP000010467"/>
    </source>
</evidence>
<feature type="region of interest" description="Disordered" evidence="1">
    <location>
        <begin position="72"/>
        <end position="96"/>
    </location>
</feature>
<gene>
    <name evidence="2" type="ordered locus">Deipe_2047</name>
</gene>
<name>L0A0W9_DEIPD</name>